<evidence type="ECO:0000259" key="7">
    <source>
        <dbReference type="Pfam" id="PF02706"/>
    </source>
</evidence>
<evidence type="ECO:0008006" key="11">
    <source>
        <dbReference type="Google" id="ProtNLM"/>
    </source>
</evidence>
<gene>
    <name evidence="9" type="ORF">BOW53_07880</name>
</gene>
<dbReference type="OrthoDB" id="9775724at2"/>
<evidence type="ECO:0000256" key="5">
    <source>
        <dbReference type="ARBA" id="ARBA00023136"/>
    </source>
</evidence>
<keyword evidence="5 6" id="KW-0472">Membrane</keyword>
<keyword evidence="4 6" id="KW-1133">Transmembrane helix</keyword>
<keyword evidence="2" id="KW-1003">Cell membrane</keyword>
<dbReference type="AlphaFoldDB" id="A0A1T2L5P1"/>
<comment type="subcellular location">
    <subcellularLocation>
        <location evidence="1">Cell membrane</location>
        <topology evidence="1">Multi-pass membrane protein</topology>
    </subcellularLocation>
</comment>
<organism evidence="9 10">
    <name type="scientific">Solemya pervernicosa gill symbiont</name>
    <dbReference type="NCBI Taxonomy" id="642797"/>
    <lineage>
        <taxon>Bacteria</taxon>
        <taxon>Pseudomonadati</taxon>
        <taxon>Pseudomonadota</taxon>
        <taxon>Gammaproteobacteria</taxon>
        <taxon>sulfur-oxidizing symbionts</taxon>
    </lineage>
</organism>
<dbReference type="GO" id="GO:0005886">
    <property type="term" value="C:plasma membrane"/>
    <property type="evidence" value="ECO:0007669"/>
    <property type="project" value="UniProtKB-SubCell"/>
</dbReference>
<dbReference type="Pfam" id="PF02706">
    <property type="entry name" value="Wzz"/>
    <property type="match status" value="1"/>
</dbReference>
<dbReference type="Pfam" id="PF13807">
    <property type="entry name" value="GNVR"/>
    <property type="match status" value="1"/>
</dbReference>
<dbReference type="InterPro" id="IPR032807">
    <property type="entry name" value="GNVR"/>
</dbReference>
<dbReference type="PANTHER" id="PTHR32309:SF13">
    <property type="entry name" value="FERRIC ENTEROBACTIN TRANSPORT PROTEIN FEPE"/>
    <property type="match status" value="1"/>
</dbReference>
<name>A0A1T2L5P1_9GAMM</name>
<keyword evidence="10" id="KW-1185">Reference proteome</keyword>
<evidence type="ECO:0000256" key="1">
    <source>
        <dbReference type="ARBA" id="ARBA00004651"/>
    </source>
</evidence>
<dbReference type="InterPro" id="IPR050445">
    <property type="entry name" value="Bact_polysacc_biosynth/exp"/>
</dbReference>
<feature type="domain" description="Polysaccharide chain length determinant N-terminal" evidence="7">
    <location>
        <begin position="36"/>
        <end position="134"/>
    </location>
</feature>
<dbReference type="EMBL" id="MPRL01000026">
    <property type="protein sequence ID" value="OOZ40382.1"/>
    <property type="molecule type" value="Genomic_DNA"/>
</dbReference>
<dbReference type="Proteomes" id="UP000191110">
    <property type="component" value="Unassembled WGS sequence"/>
</dbReference>
<protein>
    <recommendedName>
        <fullName evidence="11">Polysaccharide chain length determinant N-terminal domain-containing protein</fullName>
    </recommendedName>
</protein>
<evidence type="ECO:0000256" key="6">
    <source>
        <dbReference type="SAM" id="Phobius"/>
    </source>
</evidence>
<accession>A0A1T2L5P1</accession>
<proteinExistence type="predicted"/>
<dbReference type="InterPro" id="IPR003856">
    <property type="entry name" value="LPS_length_determ_N"/>
</dbReference>
<evidence type="ECO:0000256" key="4">
    <source>
        <dbReference type="ARBA" id="ARBA00022989"/>
    </source>
</evidence>
<evidence type="ECO:0000256" key="2">
    <source>
        <dbReference type="ARBA" id="ARBA00022475"/>
    </source>
</evidence>
<evidence type="ECO:0000259" key="8">
    <source>
        <dbReference type="Pfam" id="PF13807"/>
    </source>
</evidence>
<dbReference type="Gene3D" id="3.30.1890.10">
    <property type="entry name" value="FepE-like"/>
    <property type="match status" value="1"/>
</dbReference>
<evidence type="ECO:0000313" key="10">
    <source>
        <dbReference type="Proteomes" id="UP000191110"/>
    </source>
</evidence>
<dbReference type="PANTHER" id="PTHR32309">
    <property type="entry name" value="TYROSINE-PROTEIN KINASE"/>
    <property type="match status" value="1"/>
</dbReference>
<sequence>MSDKEQNPEEEAVEKRAVKKEQPVYVVQAAQSHEPELDLLGLLSVFWAWKWFILLVTLLFGGGAAYYAYSLPNYYKATATLAPLDQQGSGLAALSGQLGGLAKLAGVRVKGQADPTDRIIAKIESRAFIEAFIKGEGLMPELFKAQWDEKNKSWNPPAETFLQRMKRVFNKVDLVEEPTLAMGYKRFVGGKLNISKNKKNGMINLSVVDRDPARAAQWANKLVARINKQTKDDEIREIKRHVKYLEHQLLITEVLEIKEVFFSLLTEQNKKLMLSNSKKFYAFEVIDSAIETTSPFKPKRLLIVAFGLVAGLLLSLLISFLVSVGRKKHVE</sequence>
<feature type="transmembrane region" description="Helical" evidence="6">
    <location>
        <begin position="301"/>
        <end position="322"/>
    </location>
</feature>
<feature type="transmembrane region" description="Helical" evidence="6">
    <location>
        <begin position="48"/>
        <end position="69"/>
    </location>
</feature>
<dbReference type="GO" id="GO:0004713">
    <property type="term" value="F:protein tyrosine kinase activity"/>
    <property type="evidence" value="ECO:0007669"/>
    <property type="project" value="TreeGrafter"/>
</dbReference>
<dbReference type="RefSeq" id="WP_078483542.1">
    <property type="nucleotide sequence ID" value="NZ_MPRL01000026.1"/>
</dbReference>
<evidence type="ECO:0000313" key="9">
    <source>
        <dbReference type="EMBL" id="OOZ40382.1"/>
    </source>
</evidence>
<keyword evidence="3 6" id="KW-0812">Transmembrane</keyword>
<dbReference type="SUPFAM" id="SSF160355">
    <property type="entry name" value="Bacterial polysaccharide co-polymerase-like"/>
    <property type="match status" value="1"/>
</dbReference>
<comment type="caution">
    <text evidence="9">The sequence shown here is derived from an EMBL/GenBank/DDBJ whole genome shotgun (WGS) entry which is preliminary data.</text>
</comment>
<reference evidence="9 10" key="1">
    <citation type="submission" date="2016-11" db="EMBL/GenBank/DDBJ databases">
        <title>Mixed transmission modes and dynamic genome evolution in an obligate animal-bacterial symbiosis.</title>
        <authorList>
            <person name="Russell S.L."/>
            <person name="Corbett-Detig R.B."/>
            <person name="Cavanaugh C.M."/>
        </authorList>
    </citation>
    <scope>NUCLEOTIDE SEQUENCE [LARGE SCALE GENOMIC DNA]</scope>
    <source>
        <strain evidence="9">Sveles-Q1</strain>
    </source>
</reference>
<feature type="domain" description="Tyrosine-protein kinase G-rich" evidence="8">
    <location>
        <begin position="258"/>
        <end position="321"/>
    </location>
</feature>
<evidence type="ECO:0000256" key="3">
    <source>
        <dbReference type="ARBA" id="ARBA00022692"/>
    </source>
</evidence>